<accession>A0AAN6YK56</accession>
<sequence length="179" mass="19252">MSQLGMPAAAPADNDDRFPILPKPDGTDHGEGAGEDKTIDQQASTKPSTVIDPSTSSSTLPASTSASSQSSESPTVPKKKVRHSGTIVYIPPPEEIKDRDRENSDASCAEKVHTKPKTRKSSGWLPDSELGCVVCVVGTFVLTFLIFCLIYMSGVCLGFFTAFGEGVFDTTHPCWKRRE</sequence>
<feature type="compositionally biased region" description="Polar residues" evidence="1">
    <location>
        <begin position="40"/>
        <end position="52"/>
    </location>
</feature>
<protein>
    <submittedName>
        <fullName evidence="3">Uncharacterized protein</fullName>
    </submittedName>
</protein>
<proteinExistence type="predicted"/>
<evidence type="ECO:0000256" key="1">
    <source>
        <dbReference type="SAM" id="MobiDB-lite"/>
    </source>
</evidence>
<reference evidence="3" key="1">
    <citation type="journal article" date="2023" name="Mol. Phylogenet. Evol.">
        <title>Genome-scale phylogeny and comparative genomics of the fungal order Sordariales.</title>
        <authorList>
            <person name="Hensen N."/>
            <person name="Bonometti L."/>
            <person name="Westerberg I."/>
            <person name="Brannstrom I.O."/>
            <person name="Guillou S."/>
            <person name="Cros-Aarteil S."/>
            <person name="Calhoun S."/>
            <person name="Haridas S."/>
            <person name="Kuo A."/>
            <person name="Mondo S."/>
            <person name="Pangilinan J."/>
            <person name="Riley R."/>
            <person name="LaButti K."/>
            <person name="Andreopoulos B."/>
            <person name="Lipzen A."/>
            <person name="Chen C."/>
            <person name="Yan M."/>
            <person name="Daum C."/>
            <person name="Ng V."/>
            <person name="Clum A."/>
            <person name="Steindorff A."/>
            <person name="Ohm R.A."/>
            <person name="Martin F."/>
            <person name="Silar P."/>
            <person name="Natvig D.O."/>
            <person name="Lalanne C."/>
            <person name="Gautier V."/>
            <person name="Ament-Velasquez S.L."/>
            <person name="Kruys A."/>
            <person name="Hutchinson M.I."/>
            <person name="Powell A.J."/>
            <person name="Barry K."/>
            <person name="Miller A.N."/>
            <person name="Grigoriev I.V."/>
            <person name="Debuchy R."/>
            <person name="Gladieux P."/>
            <person name="Hiltunen Thoren M."/>
            <person name="Johannesson H."/>
        </authorList>
    </citation>
    <scope>NUCLEOTIDE SEQUENCE</scope>
    <source>
        <strain evidence="3">PSN293</strain>
    </source>
</reference>
<dbReference type="EMBL" id="MU858058">
    <property type="protein sequence ID" value="KAK4217677.1"/>
    <property type="molecule type" value="Genomic_DNA"/>
</dbReference>
<keyword evidence="2" id="KW-1133">Transmembrane helix</keyword>
<feature type="region of interest" description="Disordered" evidence="1">
    <location>
        <begin position="1"/>
        <end position="122"/>
    </location>
</feature>
<name>A0AAN6YK56_9PEZI</name>
<evidence type="ECO:0000313" key="3">
    <source>
        <dbReference type="EMBL" id="KAK4217677.1"/>
    </source>
</evidence>
<evidence type="ECO:0000256" key="2">
    <source>
        <dbReference type="SAM" id="Phobius"/>
    </source>
</evidence>
<feature type="compositionally biased region" description="Basic and acidic residues" evidence="1">
    <location>
        <begin position="25"/>
        <end position="39"/>
    </location>
</feature>
<feature type="transmembrane region" description="Helical" evidence="2">
    <location>
        <begin position="130"/>
        <end position="163"/>
    </location>
</feature>
<evidence type="ECO:0000313" key="4">
    <source>
        <dbReference type="Proteomes" id="UP001301769"/>
    </source>
</evidence>
<organism evidence="3 4">
    <name type="scientific">Rhypophila decipiens</name>
    <dbReference type="NCBI Taxonomy" id="261697"/>
    <lineage>
        <taxon>Eukaryota</taxon>
        <taxon>Fungi</taxon>
        <taxon>Dikarya</taxon>
        <taxon>Ascomycota</taxon>
        <taxon>Pezizomycotina</taxon>
        <taxon>Sordariomycetes</taxon>
        <taxon>Sordariomycetidae</taxon>
        <taxon>Sordariales</taxon>
        <taxon>Naviculisporaceae</taxon>
        <taxon>Rhypophila</taxon>
    </lineage>
</organism>
<comment type="caution">
    <text evidence="3">The sequence shown here is derived from an EMBL/GenBank/DDBJ whole genome shotgun (WGS) entry which is preliminary data.</text>
</comment>
<feature type="compositionally biased region" description="Basic and acidic residues" evidence="1">
    <location>
        <begin position="94"/>
        <end position="113"/>
    </location>
</feature>
<keyword evidence="2" id="KW-0472">Membrane</keyword>
<reference evidence="3" key="2">
    <citation type="submission" date="2023-05" db="EMBL/GenBank/DDBJ databases">
        <authorList>
            <consortium name="Lawrence Berkeley National Laboratory"/>
            <person name="Steindorff A."/>
            <person name="Hensen N."/>
            <person name="Bonometti L."/>
            <person name="Westerberg I."/>
            <person name="Brannstrom I.O."/>
            <person name="Guillou S."/>
            <person name="Cros-Aarteil S."/>
            <person name="Calhoun S."/>
            <person name="Haridas S."/>
            <person name="Kuo A."/>
            <person name="Mondo S."/>
            <person name="Pangilinan J."/>
            <person name="Riley R."/>
            <person name="Labutti K."/>
            <person name="Andreopoulos B."/>
            <person name="Lipzen A."/>
            <person name="Chen C."/>
            <person name="Yanf M."/>
            <person name="Daum C."/>
            <person name="Ng V."/>
            <person name="Clum A."/>
            <person name="Ohm R."/>
            <person name="Martin F."/>
            <person name="Silar P."/>
            <person name="Natvig D."/>
            <person name="Lalanne C."/>
            <person name="Gautier V."/>
            <person name="Ament-Velasquez S.L."/>
            <person name="Kruys A."/>
            <person name="Hutchinson M.I."/>
            <person name="Powell A.J."/>
            <person name="Barry K."/>
            <person name="Miller A.N."/>
            <person name="Grigoriev I.V."/>
            <person name="Debuchy R."/>
            <person name="Gladieux P."/>
            <person name="Thoren M.H."/>
            <person name="Johannesson H."/>
        </authorList>
    </citation>
    <scope>NUCLEOTIDE SEQUENCE</scope>
    <source>
        <strain evidence="3">PSN293</strain>
    </source>
</reference>
<gene>
    <name evidence="3" type="ORF">QBC37DRAFT_369796</name>
</gene>
<keyword evidence="4" id="KW-1185">Reference proteome</keyword>
<dbReference type="AlphaFoldDB" id="A0AAN6YK56"/>
<feature type="compositionally biased region" description="Low complexity" evidence="1">
    <location>
        <begin position="53"/>
        <end position="76"/>
    </location>
</feature>
<keyword evidence="2" id="KW-0812">Transmembrane</keyword>
<dbReference type="Proteomes" id="UP001301769">
    <property type="component" value="Unassembled WGS sequence"/>
</dbReference>